<keyword evidence="2" id="KW-1185">Reference proteome</keyword>
<dbReference type="InterPro" id="IPR021829">
    <property type="entry name" value="DUF3419"/>
</dbReference>
<dbReference type="Pfam" id="PF11899">
    <property type="entry name" value="DUF3419"/>
    <property type="match status" value="1"/>
</dbReference>
<dbReference type="PANTHER" id="PTHR47473">
    <property type="entry name" value="BTA1P"/>
    <property type="match status" value="1"/>
</dbReference>
<gene>
    <name evidence="1" type="ORF">HHL09_01885</name>
</gene>
<dbReference type="KEGG" id="luo:HHL09_01885"/>
<dbReference type="RefSeq" id="WP_169452803.1">
    <property type="nucleotide sequence ID" value="NZ_CP051774.1"/>
</dbReference>
<sequence>MSKSEIQHRADFSAVRYAQCWEDSLLLVEAMKPAGRHCLSIGSAGDNSFALLAAGAASVTAVEMNPTQVACIELRKAAYLQLDHSGFLELHGSRPSSRRASLYRECRDLLPAPAREFWDARPEAVEGGIGGCGKFENYFKLFRSKVLPIAHPRKRVLSLMQSRSPDERLKFYEEVWNNRRWRSIFHVFFSRALMGALGRDPEFFKYVEGSVAERILSRTRHALAVLDPSANPYLHWILTGTHGDHLPYSLEASNYALIRSALQQDRFRVVESPIEALLEAEPAKRYDAYNLSDIFEYMSEANTEKLLRTLVAASNTGARLAYWNMLAPRSRPESMADLLKPCEEEAQALFKQDRAFFYSRLVVEEVRG</sequence>
<name>A0A858RCX5_9BACT</name>
<dbReference type="EMBL" id="CP051774">
    <property type="protein sequence ID" value="QJE94582.1"/>
    <property type="molecule type" value="Genomic_DNA"/>
</dbReference>
<dbReference type="Proteomes" id="UP000501812">
    <property type="component" value="Chromosome"/>
</dbReference>
<evidence type="ECO:0000313" key="2">
    <source>
        <dbReference type="Proteomes" id="UP000501812"/>
    </source>
</evidence>
<reference evidence="1 2" key="1">
    <citation type="submission" date="2020-04" db="EMBL/GenBank/DDBJ databases">
        <title>Luteolibacter sp. G-1-1-1 isolated from soil.</title>
        <authorList>
            <person name="Dahal R.H."/>
        </authorList>
    </citation>
    <scope>NUCLEOTIDE SEQUENCE [LARGE SCALE GENOMIC DNA]</scope>
    <source>
        <strain evidence="1 2">G-1-1-1</strain>
    </source>
</reference>
<dbReference type="PANTHER" id="PTHR47473:SF1">
    <property type="entry name" value="METHYLTRANSFERASE DOMAIN-CONTAINING PROTEIN"/>
    <property type="match status" value="1"/>
</dbReference>
<evidence type="ECO:0000313" key="1">
    <source>
        <dbReference type="EMBL" id="QJE94582.1"/>
    </source>
</evidence>
<proteinExistence type="predicted"/>
<organism evidence="1 2">
    <name type="scientific">Luteolibacter luteus</name>
    <dbReference type="NCBI Taxonomy" id="2728835"/>
    <lineage>
        <taxon>Bacteria</taxon>
        <taxon>Pseudomonadati</taxon>
        <taxon>Verrucomicrobiota</taxon>
        <taxon>Verrucomicrobiia</taxon>
        <taxon>Verrucomicrobiales</taxon>
        <taxon>Verrucomicrobiaceae</taxon>
        <taxon>Luteolibacter</taxon>
    </lineage>
</organism>
<accession>A0A858RCX5</accession>
<protein>
    <submittedName>
        <fullName evidence="1">DUF3419 family protein</fullName>
    </submittedName>
</protein>
<dbReference type="AlphaFoldDB" id="A0A858RCX5"/>